<comment type="caution">
    <text evidence="1">The sequence shown here is derived from an EMBL/GenBank/DDBJ whole genome shotgun (WGS) entry which is preliminary data.</text>
</comment>
<evidence type="ECO:0000313" key="2">
    <source>
        <dbReference type="Proteomes" id="UP000886742"/>
    </source>
</evidence>
<reference evidence="1" key="2">
    <citation type="journal article" date="2021" name="PeerJ">
        <title>Extensive microbial diversity within the chicken gut microbiome revealed by metagenomics and culture.</title>
        <authorList>
            <person name="Gilroy R."/>
            <person name="Ravi A."/>
            <person name="Getino M."/>
            <person name="Pursley I."/>
            <person name="Horton D.L."/>
            <person name="Alikhan N.F."/>
            <person name="Baker D."/>
            <person name="Gharbi K."/>
            <person name="Hall N."/>
            <person name="Watson M."/>
            <person name="Adriaenssens E.M."/>
            <person name="Foster-Nyarko E."/>
            <person name="Jarju S."/>
            <person name="Secka A."/>
            <person name="Antonio M."/>
            <person name="Oren A."/>
            <person name="Chaudhuri R.R."/>
            <person name="La Ragione R."/>
            <person name="Hildebrand F."/>
            <person name="Pallen M.J."/>
        </authorList>
    </citation>
    <scope>NUCLEOTIDE SEQUENCE</scope>
    <source>
        <strain evidence="1">ChiGjej3B3-5194</strain>
    </source>
</reference>
<gene>
    <name evidence="1" type="ORF">IAD02_00130</name>
</gene>
<accession>A0A9D1FF10</accession>
<sequence>MSIYLYEYGNRNTDIYFQREGNRFIIRAQKYISPGVWRCRVYSTCNYDNALEFLEYMVTLAKGGKPSRNCAFAGENNKCSCLAKNCPAELGAAAYWQIFHRSCPYRTR</sequence>
<proteinExistence type="predicted"/>
<protein>
    <submittedName>
        <fullName evidence="1">Uncharacterized protein</fullName>
    </submittedName>
</protein>
<dbReference type="Proteomes" id="UP000886742">
    <property type="component" value="Unassembled WGS sequence"/>
</dbReference>
<dbReference type="AlphaFoldDB" id="A0A9D1FF10"/>
<organism evidence="1 2">
    <name type="scientific">Candidatus Enterousia intestinigallinarum</name>
    <dbReference type="NCBI Taxonomy" id="2840790"/>
    <lineage>
        <taxon>Bacteria</taxon>
        <taxon>Pseudomonadati</taxon>
        <taxon>Pseudomonadota</taxon>
        <taxon>Alphaproteobacteria</taxon>
        <taxon>Candidatus Enterousia</taxon>
    </lineage>
</organism>
<reference evidence="1" key="1">
    <citation type="submission" date="2020-10" db="EMBL/GenBank/DDBJ databases">
        <authorList>
            <person name="Gilroy R."/>
        </authorList>
    </citation>
    <scope>NUCLEOTIDE SEQUENCE</scope>
    <source>
        <strain evidence="1">ChiGjej3B3-5194</strain>
    </source>
</reference>
<dbReference type="EMBL" id="DVJI01000002">
    <property type="protein sequence ID" value="HIS70385.1"/>
    <property type="molecule type" value="Genomic_DNA"/>
</dbReference>
<name>A0A9D1FF10_9PROT</name>
<evidence type="ECO:0000313" key="1">
    <source>
        <dbReference type="EMBL" id="HIS70385.1"/>
    </source>
</evidence>